<evidence type="ECO:0000313" key="1">
    <source>
        <dbReference type="EMBL" id="MFC7324386.1"/>
    </source>
</evidence>
<gene>
    <name evidence="1" type="ORF">ACFQMF_07305</name>
</gene>
<dbReference type="Proteomes" id="UP001596545">
    <property type="component" value="Unassembled WGS sequence"/>
</dbReference>
<evidence type="ECO:0008006" key="3">
    <source>
        <dbReference type="Google" id="ProtNLM"/>
    </source>
</evidence>
<dbReference type="EMBL" id="JBHTBL010000005">
    <property type="protein sequence ID" value="MFC7324386.1"/>
    <property type="molecule type" value="Genomic_DNA"/>
</dbReference>
<reference evidence="1 2" key="1">
    <citation type="journal article" date="2019" name="Int. J. Syst. Evol. Microbiol.">
        <title>The Global Catalogue of Microorganisms (GCM) 10K type strain sequencing project: providing services to taxonomists for standard genome sequencing and annotation.</title>
        <authorList>
            <consortium name="The Broad Institute Genomics Platform"/>
            <consortium name="The Broad Institute Genome Sequencing Center for Infectious Disease"/>
            <person name="Wu L."/>
            <person name="Ma J."/>
        </authorList>
    </citation>
    <scope>NUCLEOTIDE SEQUENCE [LARGE SCALE GENOMIC DNA]</scope>
    <source>
        <strain evidence="1 2">CGMCC 1.12554</strain>
    </source>
</reference>
<evidence type="ECO:0000313" key="2">
    <source>
        <dbReference type="Proteomes" id="UP001596545"/>
    </source>
</evidence>
<comment type="caution">
    <text evidence="1">The sequence shown here is derived from an EMBL/GenBank/DDBJ whole genome shotgun (WGS) entry which is preliminary data.</text>
</comment>
<protein>
    <recommendedName>
        <fullName evidence="3">PD-(D/E)XK endonuclease-like domain-containing protein</fullName>
    </recommendedName>
</protein>
<accession>A0ABD6AK07</accession>
<dbReference type="AlphaFoldDB" id="A0ABD6AK07"/>
<keyword evidence="2" id="KW-1185">Reference proteome</keyword>
<proteinExistence type="predicted"/>
<organism evidence="1 2">
    <name type="scientific">Halorubrum rutilum</name>
    <dbReference type="NCBI Taxonomy" id="1364933"/>
    <lineage>
        <taxon>Archaea</taxon>
        <taxon>Methanobacteriati</taxon>
        <taxon>Methanobacteriota</taxon>
        <taxon>Stenosarchaea group</taxon>
        <taxon>Halobacteria</taxon>
        <taxon>Halobacteriales</taxon>
        <taxon>Haloferacaceae</taxon>
        <taxon>Halorubrum</taxon>
    </lineage>
</organism>
<name>A0ABD6AK07_9EURY</name>
<sequence>MSGADADIVLDEMLVDIKTVKNLKLKPDYWRQLVGYVVLADLAGDELDEMPRFSEVGIYYARHGTLWRSSATDIYEHEKYEQFKTWFREKAEEHFGQST</sequence>
<dbReference type="RefSeq" id="WP_256409478.1">
    <property type="nucleotide sequence ID" value="NZ_JANHDN010000005.1"/>
</dbReference>